<dbReference type="OrthoDB" id="9778554at2"/>
<evidence type="ECO:0000256" key="4">
    <source>
        <dbReference type="ARBA" id="ARBA00022448"/>
    </source>
</evidence>
<dbReference type="GO" id="GO:0015031">
    <property type="term" value="P:protein transport"/>
    <property type="evidence" value="ECO:0007669"/>
    <property type="project" value="UniProtKB-KW"/>
</dbReference>
<dbReference type="PANTHER" id="PTHR43134:SF3">
    <property type="entry name" value="FLAGELLAR BIOSYNTHESIS PROTEIN FLHF"/>
    <property type="match status" value="1"/>
</dbReference>
<dbReference type="PANTHER" id="PTHR43134">
    <property type="entry name" value="SIGNAL RECOGNITION PARTICLE RECEPTOR SUBUNIT ALPHA"/>
    <property type="match status" value="1"/>
</dbReference>
<dbReference type="Gene3D" id="1.20.120.1380">
    <property type="entry name" value="Flagellar FlhF biosynthesis protein, N domain"/>
    <property type="match status" value="1"/>
</dbReference>
<dbReference type="GO" id="GO:0003924">
    <property type="term" value="F:GTPase activity"/>
    <property type="evidence" value="ECO:0007669"/>
    <property type="project" value="UniProtKB-UniRule"/>
</dbReference>
<dbReference type="GO" id="GO:0044781">
    <property type="term" value="P:bacterial-type flagellum organization"/>
    <property type="evidence" value="ECO:0007669"/>
    <property type="project" value="UniProtKB-UniRule"/>
</dbReference>
<dbReference type="KEGG" id="hhw:NCTC503_01134"/>
<dbReference type="CDD" id="cd17873">
    <property type="entry name" value="FlhF"/>
    <property type="match status" value="1"/>
</dbReference>
<name>A0A4U9RC22_HATHI</name>
<keyword evidence="10" id="KW-0472">Membrane</keyword>
<dbReference type="InterPro" id="IPR027417">
    <property type="entry name" value="P-loop_NTPase"/>
</dbReference>
<evidence type="ECO:0000256" key="7">
    <source>
        <dbReference type="ARBA" id="ARBA00022795"/>
    </source>
</evidence>
<evidence type="ECO:0000256" key="12">
    <source>
        <dbReference type="ARBA" id="ARBA00025337"/>
    </source>
</evidence>
<dbReference type="SMART" id="SM00962">
    <property type="entry name" value="SRP54"/>
    <property type="match status" value="1"/>
</dbReference>
<keyword evidence="4" id="KW-0813">Transport</keyword>
<dbReference type="Gene3D" id="3.40.50.300">
    <property type="entry name" value="P-loop containing nucleotide triphosphate hydrolases"/>
    <property type="match status" value="1"/>
</dbReference>
<comment type="function">
    <text evidence="12">Necessary for flagellar biosynthesis. May be involved in translocation of the flagellum.</text>
</comment>
<dbReference type="GO" id="GO:0005047">
    <property type="term" value="F:signal recognition particle binding"/>
    <property type="evidence" value="ECO:0007669"/>
    <property type="project" value="TreeGrafter"/>
</dbReference>
<feature type="domain" description="AAA+ ATPase" evidence="14">
    <location>
        <begin position="171"/>
        <end position="340"/>
    </location>
</feature>
<dbReference type="InterPro" id="IPR003593">
    <property type="entry name" value="AAA+_ATPase"/>
</dbReference>
<evidence type="ECO:0000259" key="15">
    <source>
        <dbReference type="SMART" id="SM00962"/>
    </source>
</evidence>
<keyword evidence="16" id="KW-0282">Flagellum</keyword>
<reference evidence="16 17" key="1">
    <citation type="submission" date="2019-05" db="EMBL/GenBank/DDBJ databases">
        <authorList>
            <consortium name="Pathogen Informatics"/>
        </authorList>
    </citation>
    <scope>NUCLEOTIDE SEQUENCE [LARGE SCALE GENOMIC DNA]</scope>
    <source>
        <strain evidence="16 17">NCTC503</strain>
    </source>
</reference>
<evidence type="ECO:0000256" key="6">
    <source>
        <dbReference type="ARBA" id="ARBA00022741"/>
    </source>
</evidence>
<evidence type="ECO:0000256" key="2">
    <source>
        <dbReference type="ARBA" id="ARBA00008531"/>
    </source>
</evidence>
<keyword evidence="11" id="KW-1006">Bacterial flagellum protein export</keyword>
<dbReference type="SUPFAM" id="SSF52540">
    <property type="entry name" value="P-loop containing nucleoside triphosphate hydrolases"/>
    <property type="match status" value="1"/>
</dbReference>
<sequence length="368" mass="41365">MLIKKYLVRNMNEGIAKIKKELGAEAIIISQRKVNKKGVLSFFSPKLIEITATTESKSIGLNEKIVSKSNREIALDNESNYKERIGEKSLKEEFKSMKDMLLDICENINREDNSNRNLDLYMQYIASLDISPEVSEDIIEELSKYEINGDIDKSIIRNILENKVSVKEDNKQGVKVFVGPTGVGKTTTIAKLAGKYVLQHKKKVGLITIDTYRIGAVEQLKIYAEIMNIPFKVVFTLNDMEDAMESMKDCEVILVDTTGRNSKNLMQIQELRAFVEKTGARDINLVLSSTTKSSDIGDIIKGYSSLQFNSLIFTKLDETSSYGALLDTAIKSKVPLSYVTLGQNVPEDIKILNKDELISIILGEKVLW</sequence>
<dbReference type="AlphaFoldDB" id="A0A4U9RC22"/>
<evidence type="ECO:0000313" key="17">
    <source>
        <dbReference type="Proteomes" id="UP000308489"/>
    </source>
</evidence>
<comment type="similarity">
    <text evidence="2">Belongs to the GTP-binding SRP family.</text>
</comment>
<dbReference type="SMART" id="SM00382">
    <property type="entry name" value="AAA"/>
    <property type="match status" value="1"/>
</dbReference>
<dbReference type="InterPro" id="IPR047040">
    <property type="entry name" value="FlhF__GTPase_dom"/>
</dbReference>
<comment type="subcellular location">
    <subcellularLocation>
        <location evidence="1">Cell membrane</location>
        <topology evidence="1">Peripheral membrane protein</topology>
        <orientation evidence="1">Cytoplasmic side</orientation>
    </subcellularLocation>
</comment>
<evidence type="ECO:0000256" key="13">
    <source>
        <dbReference type="NCBIfam" id="TIGR03499"/>
    </source>
</evidence>
<dbReference type="RefSeq" id="WP_138209825.1">
    <property type="nucleotide sequence ID" value="NZ_CBCRUQ010000004.1"/>
</dbReference>
<accession>A0A4U9RC22</accession>
<evidence type="ECO:0000313" key="16">
    <source>
        <dbReference type="EMBL" id="VTQ87783.1"/>
    </source>
</evidence>
<evidence type="ECO:0000256" key="3">
    <source>
        <dbReference type="ARBA" id="ARBA00014919"/>
    </source>
</evidence>
<organism evidence="16 17">
    <name type="scientific">Hathewaya histolytica</name>
    <name type="common">Clostridium histolyticum</name>
    <dbReference type="NCBI Taxonomy" id="1498"/>
    <lineage>
        <taxon>Bacteria</taxon>
        <taxon>Bacillati</taxon>
        <taxon>Bacillota</taxon>
        <taxon>Clostridia</taxon>
        <taxon>Eubacteriales</taxon>
        <taxon>Clostridiaceae</taxon>
        <taxon>Hathewaya</taxon>
    </lineage>
</organism>
<keyword evidence="6" id="KW-0547">Nucleotide-binding</keyword>
<keyword evidence="7" id="KW-1005">Bacterial flagellum biogenesis</keyword>
<evidence type="ECO:0000256" key="10">
    <source>
        <dbReference type="ARBA" id="ARBA00023136"/>
    </source>
</evidence>
<evidence type="ECO:0000256" key="8">
    <source>
        <dbReference type="ARBA" id="ARBA00022927"/>
    </source>
</evidence>
<dbReference type="GO" id="GO:0006614">
    <property type="term" value="P:SRP-dependent cotranslational protein targeting to membrane"/>
    <property type="evidence" value="ECO:0007669"/>
    <property type="project" value="UniProtKB-UniRule"/>
</dbReference>
<dbReference type="Pfam" id="PF00448">
    <property type="entry name" value="SRP54"/>
    <property type="match status" value="1"/>
</dbReference>
<evidence type="ECO:0000256" key="9">
    <source>
        <dbReference type="ARBA" id="ARBA00023134"/>
    </source>
</evidence>
<dbReference type="InterPro" id="IPR020006">
    <property type="entry name" value="FlhF"/>
</dbReference>
<gene>
    <name evidence="16" type="primary">flhF</name>
    <name evidence="16" type="ORF">NCTC503_01134</name>
</gene>
<dbReference type="FunFam" id="3.40.50.300:FF:000695">
    <property type="entry name" value="Flagellar biosynthesis regulator FlhF"/>
    <property type="match status" value="1"/>
</dbReference>
<dbReference type="GO" id="GO:0005886">
    <property type="term" value="C:plasma membrane"/>
    <property type="evidence" value="ECO:0007669"/>
    <property type="project" value="UniProtKB-SubCell"/>
</dbReference>
<keyword evidence="9" id="KW-0342">GTP-binding</keyword>
<evidence type="ECO:0000259" key="14">
    <source>
        <dbReference type="SMART" id="SM00382"/>
    </source>
</evidence>
<evidence type="ECO:0000256" key="1">
    <source>
        <dbReference type="ARBA" id="ARBA00004413"/>
    </source>
</evidence>
<keyword evidence="8" id="KW-0653">Protein transport</keyword>
<keyword evidence="16" id="KW-0969">Cilium</keyword>
<dbReference type="GO" id="GO:0005525">
    <property type="term" value="F:GTP binding"/>
    <property type="evidence" value="ECO:0007669"/>
    <property type="project" value="UniProtKB-UniRule"/>
</dbReference>
<keyword evidence="17" id="KW-1185">Reference proteome</keyword>
<dbReference type="EMBL" id="LR590481">
    <property type="protein sequence ID" value="VTQ87783.1"/>
    <property type="molecule type" value="Genomic_DNA"/>
</dbReference>
<keyword evidence="16" id="KW-0966">Cell projection</keyword>
<dbReference type="Proteomes" id="UP000308489">
    <property type="component" value="Chromosome 1"/>
</dbReference>
<protein>
    <recommendedName>
        <fullName evidence="3 13">Flagellar biosynthesis protein FlhF</fullName>
    </recommendedName>
</protein>
<dbReference type="NCBIfam" id="TIGR03499">
    <property type="entry name" value="FlhF"/>
    <property type="match status" value="1"/>
</dbReference>
<evidence type="ECO:0000256" key="5">
    <source>
        <dbReference type="ARBA" id="ARBA00022475"/>
    </source>
</evidence>
<feature type="domain" description="SRP54-type proteins GTP-binding" evidence="15">
    <location>
        <begin position="172"/>
        <end position="363"/>
    </location>
</feature>
<dbReference type="InterPro" id="IPR000897">
    <property type="entry name" value="SRP54_GTPase_dom"/>
</dbReference>
<keyword evidence="5" id="KW-1003">Cell membrane</keyword>
<proteinExistence type="inferred from homology"/>
<evidence type="ECO:0000256" key="11">
    <source>
        <dbReference type="ARBA" id="ARBA00023225"/>
    </source>
</evidence>